<name>A0A0E9RW54_ANGAN</name>
<dbReference type="AlphaFoldDB" id="A0A0E9RW54"/>
<protein>
    <submittedName>
        <fullName evidence="1">Uncharacterized protein</fullName>
    </submittedName>
</protein>
<reference evidence="1" key="1">
    <citation type="submission" date="2014-11" db="EMBL/GenBank/DDBJ databases">
        <authorList>
            <person name="Amaro Gonzalez C."/>
        </authorList>
    </citation>
    <scope>NUCLEOTIDE SEQUENCE</scope>
</reference>
<proteinExistence type="predicted"/>
<accession>A0A0E9RW54</accession>
<reference evidence="1" key="2">
    <citation type="journal article" date="2015" name="Fish Shellfish Immunol.">
        <title>Early steps in the European eel (Anguilla anguilla)-Vibrio vulnificus interaction in the gills: Role of the RtxA13 toxin.</title>
        <authorList>
            <person name="Callol A."/>
            <person name="Pajuelo D."/>
            <person name="Ebbesson L."/>
            <person name="Teles M."/>
            <person name="MacKenzie S."/>
            <person name="Amaro C."/>
        </authorList>
    </citation>
    <scope>NUCLEOTIDE SEQUENCE</scope>
</reference>
<evidence type="ECO:0000313" key="1">
    <source>
        <dbReference type="EMBL" id="JAH33404.1"/>
    </source>
</evidence>
<sequence length="41" mass="4708">MQNNYLMFSNGSCRPLWHHGSISFPITYSSLTKKKCDFPGN</sequence>
<dbReference type="EMBL" id="GBXM01075173">
    <property type="protein sequence ID" value="JAH33404.1"/>
    <property type="molecule type" value="Transcribed_RNA"/>
</dbReference>
<organism evidence="1">
    <name type="scientific">Anguilla anguilla</name>
    <name type="common">European freshwater eel</name>
    <name type="synonym">Muraena anguilla</name>
    <dbReference type="NCBI Taxonomy" id="7936"/>
    <lineage>
        <taxon>Eukaryota</taxon>
        <taxon>Metazoa</taxon>
        <taxon>Chordata</taxon>
        <taxon>Craniata</taxon>
        <taxon>Vertebrata</taxon>
        <taxon>Euteleostomi</taxon>
        <taxon>Actinopterygii</taxon>
        <taxon>Neopterygii</taxon>
        <taxon>Teleostei</taxon>
        <taxon>Anguilliformes</taxon>
        <taxon>Anguillidae</taxon>
        <taxon>Anguilla</taxon>
    </lineage>
</organism>